<evidence type="ECO:0000313" key="3">
    <source>
        <dbReference type="EMBL" id="QPI16671.1"/>
    </source>
</evidence>
<evidence type="ECO:0000256" key="2">
    <source>
        <dbReference type="SAM" id="MobiDB-lite"/>
    </source>
</evidence>
<name>A0A7S9SVA0_9VIRU</name>
<accession>A0A7S9SVA0</accession>
<evidence type="ECO:0000256" key="1">
    <source>
        <dbReference type="SAM" id="Coils"/>
    </source>
</evidence>
<keyword evidence="1" id="KW-0175">Coiled coil</keyword>
<feature type="region of interest" description="Disordered" evidence="2">
    <location>
        <begin position="92"/>
        <end position="167"/>
    </location>
</feature>
<organism evidence="3">
    <name type="scientific">Virus NIOZ-UU159</name>
    <dbReference type="NCBI Taxonomy" id="2763270"/>
    <lineage>
        <taxon>Viruses</taxon>
    </lineage>
</organism>
<feature type="coiled-coil region" evidence="1">
    <location>
        <begin position="172"/>
        <end position="223"/>
    </location>
</feature>
<protein>
    <submittedName>
        <fullName evidence="3">Uncharacterized protein</fullName>
    </submittedName>
</protein>
<proteinExistence type="predicted"/>
<sequence length="463" mass="51699">MSLISNLNNKTDDLIELNKDSFKNNSFNFNIPKNNGMNKGGFIDDGLFNKKKISDDVISMSSHSSRASSSAGNSNYDKAKYIKNMKNIYKNKKLNRDDDMDSTSVSDVSSVSGRSNVSGSSSVSGDSGEIRSRNRDDTSESGESGTSQSGSVSSSGESRVAKRKHMSAKDIVRNEINEKREIIYQLERLESKGFKLPFKFNMNSNLEEMRSEYNRIIREKELDGSVRFQQKMLLSFVSGTEYINTRYDPFSVKLDGWSEQVNENINDYDDIFEELHYKYKSSGKKMAPELRLFMSLSGSAFMFHLTSRMFKEQPMPDVENVLKSDPELMKQFQNAAAKQFMMGGGGGDPNIATSKPPQSSMGGDSMGLFGMVSNLFSSLNSDPISSEMPSYQQNNFSNKSANDVDNIINNVHNNISVEDDLNNRIETLSVSDEEITSIIEDTADIQILKKSGKKGANTRTLNI</sequence>
<dbReference type="EMBL" id="MW030592">
    <property type="protein sequence ID" value="QPI16671.1"/>
    <property type="molecule type" value="Genomic_DNA"/>
</dbReference>
<feature type="compositionally biased region" description="Low complexity" evidence="2">
    <location>
        <begin position="102"/>
        <end position="127"/>
    </location>
</feature>
<gene>
    <name evidence="3" type="ORF">NIOZUU159_00165</name>
</gene>
<dbReference type="Pfam" id="PF19071">
    <property type="entry name" value="DUF5767"/>
    <property type="match status" value="1"/>
</dbReference>
<reference evidence="3" key="1">
    <citation type="submission" date="2020-08" db="EMBL/GenBank/DDBJ databases">
        <title>Bridging the membrane lipid divide: bacteria of the FCB group superphylum have the potential to synthesize archaeal ether lipids.</title>
        <authorList>
            <person name="Villanueva L."/>
            <person name="von Meijenfeldt F.A.B."/>
            <person name="Westbye A.B."/>
            <person name="Yadav S."/>
            <person name="Hopmans E.C."/>
            <person name="Dutilh B.E."/>
            <person name="Sinninghe Damste J.S."/>
        </authorList>
    </citation>
    <scope>NUCLEOTIDE SEQUENCE</scope>
    <source>
        <strain evidence="3">NIOZ-UU159</strain>
    </source>
</reference>
<dbReference type="InterPro" id="IPR043910">
    <property type="entry name" value="DUF5767"/>
</dbReference>
<feature type="compositionally biased region" description="Basic and acidic residues" evidence="2">
    <location>
        <begin position="128"/>
        <end position="138"/>
    </location>
</feature>
<feature type="compositionally biased region" description="Low complexity" evidence="2">
    <location>
        <begin position="141"/>
        <end position="158"/>
    </location>
</feature>